<dbReference type="Pfam" id="PF15901">
    <property type="entry name" value="Sortilin_C"/>
    <property type="match status" value="1"/>
</dbReference>
<dbReference type="SMART" id="SM00602">
    <property type="entry name" value="VPS10"/>
    <property type="match status" value="1"/>
</dbReference>
<keyword evidence="6" id="KW-1133">Transmembrane helix</keyword>
<evidence type="ECO:0000313" key="10">
    <source>
        <dbReference type="Proteomes" id="UP000009168"/>
    </source>
</evidence>
<dbReference type="PANTHER" id="PTHR12106:SF27">
    <property type="entry name" value="SORTILIN-RELATED RECEPTOR"/>
    <property type="match status" value="1"/>
</dbReference>
<evidence type="ECO:0000256" key="1">
    <source>
        <dbReference type="ARBA" id="ARBA00004370"/>
    </source>
</evidence>
<dbReference type="InterPro" id="IPR006581">
    <property type="entry name" value="VPS10"/>
</dbReference>
<dbReference type="OMA" id="SWGAGIN"/>
<dbReference type="GO" id="GO:0006892">
    <property type="term" value="P:post-Golgi vesicle-mediated transport"/>
    <property type="evidence" value="ECO:0007669"/>
    <property type="project" value="TreeGrafter"/>
</dbReference>
<evidence type="ECO:0000256" key="7">
    <source>
        <dbReference type="SAM" id="SignalP"/>
    </source>
</evidence>
<dbReference type="eggNOG" id="KOG3511">
    <property type="taxonomic scope" value="Eukaryota"/>
</dbReference>
<dbReference type="AlphaFoldDB" id="Q22KG8"/>
<accession>Q22KG8</accession>
<dbReference type="Gene3D" id="3.30.60.270">
    <property type="match status" value="1"/>
</dbReference>
<dbReference type="Gene3D" id="2.130.10.10">
    <property type="entry name" value="YVTN repeat-like/Quinoprotein amine dehydrogenase"/>
    <property type="match status" value="2"/>
</dbReference>
<feature type="compositionally biased region" description="Low complexity" evidence="5">
    <location>
        <begin position="750"/>
        <end position="770"/>
    </location>
</feature>
<keyword evidence="7" id="KW-0732">Signal</keyword>
<name>Q22KG8_TETTS</name>
<keyword evidence="3 6" id="KW-0472">Membrane</keyword>
<protein>
    <submittedName>
        <fullName evidence="9">BNR/Asp-box protein</fullName>
    </submittedName>
</protein>
<dbReference type="Pfam" id="PF15902">
    <property type="entry name" value="Sortilin-Vps10"/>
    <property type="match status" value="1"/>
</dbReference>
<evidence type="ECO:0000256" key="6">
    <source>
        <dbReference type="SAM" id="Phobius"/>
    </source>
</evidence>
<sequence>MKKQDLTVYVAAFLLLFSCVIHFANAQDKVSEIFKDKYDVKYRVTELDSPVQEILWCGSSQATSEDGDIITYDQTAKVRKLYVLTDKGKLYYSEDYGITLKLINDDIRQSTNSKQTQVEVDDIMISPVKNRKVFIFTKSGESYYTENCGATYTSFKHEILLYDIQPNPSDHKSLIGLVPVQCQKGDPECQGGDSDLYLTVDSGMTWRKIVSNVNQAQWDKTKQTLMNTQNRIILSHQEQEKNEKGENVFLNKVSYTDNYGKDLKVVEKNGVRFYQTEEYIFVLIQGKEFGKYKLNIGPSFVTQSSSRKEIDLPLQRVKDESFTVLDIDAGQILIAINHEGDSAGYTNVYISNSQGEQFTLSLQYTVGDDDSNIDFEPINSNEGVYIANTYTAASISKYQKLLQRKEGQKSSGSSLTLDSFKIENMKKTKITFNKGGDWHAIKAPEFNYAGNPIRCSGDCSLNFKGRTESQGTPVYSTDNAPGIILATGNVGSYLTNNQDELRTYLSIDGGHTWKEIQVGSHEYEIGDQGGIIAMARDDKLTNEVIYSVDEGETWRKLNFKDENKFKVDSFVTEEGNDERTFLFYGTKTGADGNTKGVIGAINFSNLFKKECTGFENPGEDGSDYERWVPLNFEGKKCLFGSKISYIRKKTDSSCFNNRKVGDLRMVQGSCECTEEDFECDYGFTKDLIDETKCVPINAKFAKKRDQPPLNCKDFYFVSSGKRKIANNQCQGGIEELYTKKKVRCPGNEEAQQTQQQTQNTQANTAQNNQQDLFSRKPEDIKKEIKEQYGNQTDQTSGISFLGVLAAFLVLFLLYTYRVEILSKIKEYQQNQKNKKGDNNKYGYKQKSYGNNAEQYSLFQNDQDNDEYDADML</sequence>
<dbReference type="STRING" id="312017.Q22KG8"/>
<comment type="subcellular location">
    <subcellularLocation>
        <location evidence="1">Membrane</location>
    </subcellularLocation>
</comment>
<organism evidence="9 10">
    <name type="scientific">Tetrahymena thermophila (strain SB210)</name>
    <dbReference type="NCBI Taxonomy" id="312017"/>
    <lineage>
        <taxon>Eukaryota</taxon>
        <taxon>Sar</taxon>
        <taxon>Alveolata</taxon>
        <taxon>Ciliophora</taxon>
        <taxon>Intramacronucleata</taxon>
        <taxon>Oligohymenophorea</taxon>
        <taxon>Hymenostomatida</taxon>
        <taxon>Tetrahymenina</taxon>
        <taxon>Tetrahymenidae</taxon>
        <taxon>Tetrahymena</taxon>
    </lineage>
</organism>
<dbReference type="PANTHER" id="PTHR12106">
    <property type="entry name" value="SORTILIN RELATED"/>
    <property type="match status" value="1"/>
</dbReference>
<dbReference type="InterPro" id="IPR050310">
    <property type="entry name" value="VPS10-sortilin"/>
</dbReference>
<dbReference type="SUPFAM" id="SSF110296">
    <property type="entry name" value="Oligoxyloglucan reducing end-specific cellobiohydrolase"/>
    <property type="match status" value="1"/>
</dbReference>
<dbReference type="InParanoid" id="Q22KG8"/>
<keyword evidence="4" id="KW-0325">Glycoprotein</keyword>
<gene>
    <name evidence="9" type="ORF">TTHERM_00313130</name>
</gene>
<dbReference type="GeneID" id="7825296"/>
<dbReference type="PROSITE" id="PS51257">
    <property type="entry name" value="PROKAR_LIPOPROTEIN"/>
    <property type="match status" value="1"/>
</dbReference>
<feature type="domain" description="VPS10" evidence="8">
    <location>
        <begin position="79"/>
        <end position="749"/>
    </location>
</feature>
<dbReference type="Proteomes" id="UP000009168">
    <property type="component" value="Unassembled WGS sequence"/>
</dbReference>
<dbReference type="RefSeq" id="XP_001033494.2">
    <property type="nucleotide sequence ID" value="XM_001033494.3"/>
</dbReference>
<evidence type="ECO:0000256" key="4">
    <source>
        <dbReference type="ARBA" id="ARBA00023180"/>
    </source>
</evidence>
<dbReference type="OrthoDB" id="443634at2759"/>
<dbReference type="InterPro" id="IPR015943">
    <property type="entry name" value="WD40/YVTN_repeat-like_dom_sf"/>
</dbReference>
<evidence type="ECO:0000259" key="8">
    <source>
        <dbReference type="SMART" id="SM00602"/>
    </source>
</evidence>
<dbReference type="Gene3D" id="2.10.70.80">
    <property type="match status" value="1"/>
</dbReference>
<evidence type="ECO:0000256" key="2">
    <source>
        <dbReference type="ARBA" id="ARBA00022737"/>
    </source>
</evidence>
<dbReference type="GO" id="GO:0016020">
    <property type="term" value="C:membrane"/>
    <property type="evidence" value="ECO:0007669"/>
    <property type="project" value="UniProtKB-SubCell"/>
</dbReference>
<dbReference type="InterPro" id="IPR031777">
    <property type="entry name" value="Sortilin_C"/>
</dbReference>
<evidence type="ECO:0000256" key="3">
    <source>
        <dbReference type="ARBA" id="ARBA00023136"/>
    </source>
</evidence>
<keyword evidence="10" id="KW-1185">Reference proteome</keyword>
<evidence type="ECO:0000256" key="5">
    <source>
        <dbReference type="SAM" id="MobiDB-lite"/>
    </source>
</evidence>
<dbReference type="GO" id="GO:0005794">
    <property type="term" value="C:Golgi apparatus"/>
    <property type="evidence" value="ECO:0007669"/>
    <property type="project" value="TreeGrafter"/>
</dbReference>
<dbReference type="HOGENOM" id="CLU_013144_1_0_1"/>
<feature type="chain" id="PRO_5004201056" evidence="7">
    <location>
        <begin position="27"/>
        <end position="872"/>
    </location>
</feature>
<dbReference type="KEGG" id="tet:TTHERM_00313130"/>
<dbReference type="CDD" id="cd15482">
    <property type="entry name" value="Sialidase_non-viral"/>
    <property type="match status" value="1"/>
</dbReference>
<evidence type="ECO:0000313" key="9">
    <source>
        <dbReference type="EMBL" id="EAR85831.2"/>
    </source>
</evidence>
<feature type="region of interest" description="Disordered" evidence="5">
    <location>
        <begin position="747"/>
        <end position="774"/>
    </location>
</feature>
<feature type="transmembrane region" description="Helical" evidence="6">
    <location>
        <begin position="797"/>
        <end position="816"/>
    </location>
</feature>
<keyword evidence="6" id="KW-0812">Transmembrane</keyword>
<dbReference type="InterPro" id="IPR031778">
    <property type="entry name" value="Sortilin_N"/>
</dbReference>
<dbReference type="EMBL" id="GG662498">
    <property type="protein sequence ID" value="EAR85831.2"/>
    <property type="molecule type" value="Genomic_DNA"/>
</dbReference>
<feature type="signal peptide" evidence="7">
    <location>
        <begin position="1"/>
        <end position="26"/>
    </location>
</feature>
<proteinExistence type="predicted"/>
<reference evidence="10" key="1">
    <citation type="journal article" date="2006" name="PLoS Biol.">
        <title>Macronuclear genome sequence of the ciliate Tetrahymena thermophila, a model eukaryote.</title>
        <authorList>
            <person name="Eisen J.A."/>
            <person name="Coyne R.S."/>
            <person name="Wu M."/>
            <person name="Wu D."/>
            <person name="Thiagarajan M."/>
            <person name="Wortman J.R."/>
            <person name="Badger J.H."/>
            <person name="Ren Q."/>
            <person name="Amedeo P."/>
            <person name="Jones K.M."/>
            <person name="Tallon L.J."/>
            <person name="Delcher A.L."/>
            <person name="Salzberg S.L."/>
            <person name="Silva J.C."/>
            <person name="Haas B.J."/>
            <person name="Majoros W.H."/>
            <person name="Farzad M."/>
            <person name="Carlton J.M."/>
            <person name="Smith R.K. Jr."/>
            <person name="Garg J."/>
            <person name="Pearlman R.E."/>
            <person name="Karrer K.M."/>
            <person name="Sun L."/>
            <person name="Manning G."/>
            <person name="Elde N.C."/>
            <person name="Turkewitz A.P."/>
            <person name="Asai D.J."/>
            <person name="Wilkes D.E."/>
            <person name="Wang Y."/>
            <person name="Cai H."/>
            <person name="Collins K."/>
            <person name="Stewart B.A."/>
            <person name="Lee S.R."/>
            <person name="Wilamowska K."/>
            <person name="Weinberg Z."/>
            <person name="Ruzzo W.L."/>
            <person name="Wloga D."/>
            <person name="Gaertig J."/>
            <person name="Frankel J."/>
            <person name="Tsao C.-C."/>
            <person name="Gorovsky M.A."/>
            <person name="Keeling P.J."/>
            <person name="Waller R.F."/>
            <person name="Patron N.J."/>
            <person name="Cherry J.M."/>
            <person name="Stover N.A."/>
            <person name="Krieger C.J."/>
            <person name="del Toro C."/>
            <person name="Ryder H.F."/>
            <person name="Williamson S.C."/>
            <person name="Barbeau R.A."/>
            <person name="Hamilton E.P."/>
            <person name="Orias E."/>
        </authorList>
    </citation>
    <scope>NUCLEOTIDE SEQUENCE [LARGE SCALE GENOMIC DNA]</scope>
    <source>
        <strain evidence="10">SB210</strain>
    </source>
</reference>
<keyword evidence="2" id="KW-0677">Repeat</keyword>